<feature type="transmembrane region" description="Helical" evidence="1">
    <location>
        <begin position="268"/>
        <end position="295"/>
    </location>
</feature>
<dbReference type="Proteomes" id="UP000658278">
    <property type="component" value="Unassembled WGS sequence"/>
</dbReference>
<feature type="transmembrane region" description="Helical" evidence="1">
    <location>
        <begin position="92"/>
        <end position="109"/>
    </location>
</feature>
<feature type="transmembrane region" description="Helical" evidence="1">
    <location>
        <begin position="307"/>
        <end position="326"/>
    </location>
</feature>
<proteinExistence type="predicted"/>
<gene>
    <name evidence="2" type="ORF">JIN81_08485</name>
</gene>
<keyword evidence="1" id="KW-1133">Transmembrane helix</keyword>
<dbReference type="EMBL" id="JAENII010000005">
    <property type="protein sequence ID" value="MBK1827054.1"/>
    <property type="molecule type" value="Genomic_DNA"/>
</dbReference>
<protein>
    <submittedName>
        <fullName evidence="2">Uncharacterized protein</fullName>
    </submittedName>
</protein>
<keyword evidence="1" id="KW-0812">Transmembrane</keyword>
<evidence type="ECO:0000256" key="1">
    <source>
        <dbReference type="SAM" id="Phobius"/>
    </source>
</evidence>
<name>A0A934R881_9BACT</name>
<feature type="transmembrane region" description="Helical" evidence="1">
    <location>
        <begin position="219"/>
        <end position="242"/>
    </location>
</feature>
<evidence type="ECO:0000313" key="2">
    <source>
        <dbReference type="EMBL" id="MBK1827054.1"/>
    </source>
</evidence>
<sequence>MTQTKQDTPPLDHLIVQGLWFFGIIGVYLMILSMNQGTFIYTLDDPYIHLALAEQISQGHYGVNAGEPSSPSSSAIWPLLLAPFARHASGELAPLLLNALCGAITGFVLVRRFRRLSPTPTDHSPKGHIFRALLAVAVLISGNALGLVFTGMEHTLQLLCAVVVVDAMLNVASGTNRERPLEWWHWAALIAGPLVRYENLALTVAGCGFLLLSRHWKPAFIAGLCALTAIAGYTVFLLTLGLEPLPNSVQAKLAMTGPTGSDSLLGGMWAHLASALQLARGQAVASMILVALGFACCRRPFDGLAKVAAGVAAAGLMHLLVGKFGWFNRYEAYVSGAVAFGVLALALAAATTSKRSLPLSTGIFALVASGVLAFPYLVGLLQVPTAANNIYEQQYQMHRFLAERWQRPVAVNDLGLVAYRNDQYVLDLWGLASHEALVAQTTGTDPNWMQRLTEQHGTQLAIIYQEAFPAKPAHWVKVAEMRLSKPRITPAQSRVSFYATHPNQADAIESLLADFKTTLPAGVIFTTRAEHQANPEQ</sequence>
<comment type="caution">
    <text evidence="2">The sequence shown here is derived from an EMBL/GenBank/DDBJ whole genome shotgun (WGS) entry which is preliminary data.</text>
</comment>
<reference evidence="2" key="1">
    <citation type="submission" date="2021-01" db="EMBL/GenBank/DDBJ databases">
        <title>Modified the classification status of verrucomicrobia.</title>
        <authorList>
            <person name="Feng X."/>
        </authorList>
    </citation>
    <scope>NUCLEOTIDE SEQUENCE</scope>
    <source>
        <strain evidence="2">KCTC 22201</strain>
    </source>
</reference>
<keyword evidence="3" id="KW-1185">Reference proteome</keyword>
<accession>A0A934R881</accession>
<feature type="transmembrane region" description="Helical" evidence="1">
    <location>
        <begin position="332"/>
        <end position="351"/>
    </location>
</feature>
<keyword evidence="1" id="KW-0472">Membrane</keyword>
<dbReference type="AlphaFoldDB" id="A0A934R881"/>
<feature type="transmembrane region" description="Helical" evidence="1">
    <location>
        <begin position="129"/>
        <end position="149"/>
    </location>
</feature>
<organism evidence="2 3">
    <name type="scientific">Haloferula rosea</name>
    <dbReference type="NCBI Taxonomy" id="490093"/>
    <lineage>
        <taxon>Bacteria</taxon>
        <taxon>Pseudomonadati</taxon>
        <taxon>Verrucomicrobiota</taxon>
        <taxon>Verrucomicrobiia</taxon>
        <taxon>Verrucomicrobiales</taxon>
        <taxon>Verrucomicrobiaceae</taxon>
        <taxon>Haloferula</taxon>
    </lineage>
</organism>
<evidence type="ECO:0000313" key="3">
    <source>
        <dbReference type="Proteomes" id="UP000658278"/>
    </source>
</evidence>
<feature type="transmembrane region" description="Helical" evidence="1">
    <location>
        <begin position="363"/>
        <end position="383"/>
    </location>
</feature>
<dbReference type="RefSeq" id="WP_200278502.1">
    <property type="nucleotide sequence ID" value="NZ_JAENII010000005.1"/>
</dbReference>
<feature type="transmembrane region" description="Helical" evidence="1">
    <location>
        <begin position="14"/>
        <end position="32"/>
    </location>
</feature>
<feature type="transmembrane region" description="Helical" evidence="1">
    <location>
        <begin position="194"/>
        <end position="212"/>
    </location>
</feature>